<dbReference type="RefSeq" id="WP_184503777.1">
    <property type="nucleotide sequence ID" value="NZ_JACHBT010000001.1"/>
</dbReference>
<dbReference type="InterPro" id="IPR003738">
    <property type="entry name" value="SRAP"/>
</dbReference>
<dbReference type="Gene3D" id="3.90.1680.10">
    <property type="entry name" value="SOS response associated peptidase-like"/>
    <property type="match status" value="1"/>
</dbReference>
<keyword evidence="3" id="KW-0227">DNA damage</keyword>
<reference evidence="9 10" key="1">
    <citation type="submission" date="2020-08" db="EMBL/GenBank/DDBJ databases">
        <title>The Agave Microbiome: Exploring the role of microbial communities in plant adaptations to desert environments.</title>
        <authorList>
            <person name="Partida-Martinez L.P."/>
        </authorList>
    </citation>
    <scope>NUCLEOTIDE SEQUENCE [LARGE SCALE GENOMIC DNA]</scope>
    <source>
        <strain evidence="9 10">AS3.13</strain>
    </source>
</reference>
<dbReference type="Proteomes" id="UP000522313">
    <property type="component" value="Unassembled WGS sequence"/>
</dbReference>
<keyword evidence="4 8" id="KW-0378">Hydrolase</keyword>
<evidence type="ECO:0000313" key="10">
    <source>
        <dbReference type="Proteomes" id="UP000522313"/>
    </source>
</evidence>
<evidence type="ECO:0000256" key="4">
    <source>
        <dbReference type="ARBA" id="ARBA00022801"/>
    </source>
</evidence>
<evidence type="ECO:0000256" key="2">
    <source>
        <dbReference type="ARBA" id="ARBA00022670"/>
    </source>
</evidence>
<evidence type="ECO:0000256" key="6">
    <source>
        <dbReference type="ARBA" id="ARBA00023125"/>
    </source>
</evidence>
<dbReference type="GO" id="GO:0008233">
    <property type="term" value="F:peptidase activity"/>
    <property type="evidence" value="ECO:0007669"/>
    <property type="project" value="UniProtKB-KW"/>
</dbReference>
<keyword evidence="7" id="KW-0456">Lyase</keyword>
<name>A0A7X0JAX3_9SPHN</name>
<keyword evidence="2 8" id="KW-0645">Protease</keyword>
<proteinExistence type="inferred from homology"/>
<evidence type="ECO:0000256" key="5">
    <source>
        <dbReference type="ARBA" id="ARBA00023124"/>
    </source>
</evidence>
<dbReference type="GO" id="GO:0106300">
    <property type="term" value="P:protein-DNA covalent cross-linking repair"/>
    <property type="evidence" value="ECO:0007669"/>
    <property type="project" value="InterPro"/>
</dbReference>
<keyword evidence="5" id="KW-0190">Covalent protein-DNA linkage</keyword>
<dbReference type="GO" id="GO:0006508">
    <property type="term" value="P:proteolysis"/>
    <property type="evidence" value="ECO:0007669"/>
    <property type="project" value="UniProtKB-KW"/>
</dbReference>
<organism evidence="9 10">
    <name type="scientific">Sphingomonas endophytica</name>
    <dbReference type="NCBI Taxonomy" id="869719"/>
    <lineage>
        <taxon>Bacteria</taxon>
        <taxon>Pseudomonadati</taxon>
        <taxon>Pseudomonadota</taxon>
        <taxon>Alphaproteobacteria</taxon>
        <taxon>Sphingomonadales</taxon>
        <taxon>Sphingomonadaceae</taxon>
        <taxon>Sphingomonas</taxon>
    </lineage>
</organism>
<dbReference type="PANTHER" id="PTHR13604:SF0">
    <property type="entry name" value="ABASIC SITE PROCESSING PROTEIN HMCES"/>
    <property type="match status" value="1"/>
</dbReference>
<comment type="caution">
    <text evidence="9">The sequence shown here is derived from an EMBL/GenBank/DDBJ whole genome shotgun (WGS) entry which is preliminary data.</text>
</comment>
<dbReference type="EC" id="3.4.-.-" evidence="8"/>
<dbReference type="InterPro" id="IPR036590">
    <property type="entry name" value="SRAP-like"/>
</dbReference>
<comment type="similarity">
    <text evidence="1 8">Belongs to the SOS response-associated peptidase family.</text>
</comment>
<dbReference type="AlphaFoldDB" id="A0A7X0JAX3"/>
<protein>
    <recommendedName>
        <fullName evidence="8">Abasic site processing protein</fullName>
        <ecNumber evidence="8">3.4.-.-</ecNumber>
    </recommendedName>
</protein>
<dbReference type="Pfam" id="PF02586">
    <property type="entry name" value="SRAP"/>
    <property type="match status" value="1"/>
</dbReference>
<evidence type="ECO:0000313" key="9">
    <source>
        <dbReference type="EMBL" id="MBB6503232.1"/>
    </source>
</evidence>
<evidence type="ECO:0000256" key="3">
    <source>
        <dbReference type="ARBA" id="ARBA00022763"/>
    </source>
</evidence>
<dbReference type="GO" id="GO:0003697">
    <property type="term" value="F:single-stranded DNA binding"/>
    <property type="evidence" value="ECO:0007669"/>
    <property type="project" value="InterPro"/>
</dbReference>
<accession>A0A7X0JAX3</accession>
<evidence type="ECO:0000256" key="7">
    <source>
        <dbReference type="ARBA" id="ARBA00023239"/>
    </source>
</evidence>
<dbReference type="PANTHER" id="PTHR13604">
    <property type="entry name" value="DC12-RELATED"/>
    <property type="match status" value="1"/>
</dbReference>
<gene>
    <name evidence="9" type="ORF">F4693_000181</name>
</gene>
<keyword evidence="6" id="KW-0238">DNA-binding</keyword>
<dbReference type="EMBL" id="JACHBT010000001">
    <property type="protein sequence ID" value="MBB6503232.1"/>
    <property type="molecule type" value="Genomic_DNA"/>
</dbReference>
<dbReference type="GO" id="GO:0016829">
    <property type="term" value="F:lyase activity"/>
    <property type="evidence" value="ECO:0007669"/>
    <property type="project" value="UniProtKB-KW"/>
</dbReference>
<reference evidence="9 10" key="2">
    <citation type="submission" date="2020-08" db="EMBL/GenBank/DDBJ databases">
        <authorList>
            <person name="Partida-Martinez L."/>
            <person name="Huntemann M."/>
            <person name="Clum A."/>
            <person name="Wang J."/>
            <person name="Palaniappan K."/>
            <person name="Ritter S."/>
            <person name="Chen I.-M."/>
            <person name="Stamatis D."/>
            <person name="Reddy T."/>
            <person name="O'Malley R."/>
            <person name="Daum C."/>
            <person name="Shapiro N."/>
            <person name="Ivanova N."/>
            <person name="Kyrpides N."/>
            <person name="Woyke T."/>
        </authorList>
    </citation>
    <scope>NUCLEOTIDE SEQUENCE [LARGE SCALE GENOMIC DNA]</scope>
    <source>
        <strain evidence="9 10">AS3.13</strain>
    </source>
</reference>
<dbReference type="SUPFAM" id="SSF143081">
    <property type="entry name" value="BB1717-like"/>
    <property type="match status" value="1"/>
</dbReference>
<evidence type="ECO:0000256" key="8">
    <source>
        <dbReference type="RuleBase" id="RU364100"/>
    </source>
</evidence>
<sequence>MCNRYRMSEAQAALAARYGVAAEYPPDLTIPPPELFPKRPAWTVRHDDGARILDVMTWGWPRTVPGARGPRETQVTNVRNLDSPMWRNALAKPAQRCLVPVTSFSEYGPGEKGNLPLYWFAVPSRPIFSFAGIWRPAAGGAVFAFLTCEPNSVVAPIHPKAMPLILHEEDEERWLTGDLDDLVAPFPAQLMTVSAPEYAKSAQSILL</sequence>
<evidence type="ECO:0000256" key="1">
    <source>
        <dbReference type="ARBA" id="ARBA00008136"/>
    </source>
</evidence>